<comment type="caution">
    <text evidence="2">The sequence shown here is derived from an EMBL/GenBank/DDBJ whole genome shotgun (WGS) entry which is preliminary data.</text>
</comment>
<dbReference type="Pfam" id="PF01526">
    <property type="entry name" value="DDE_Tnp_Tn3"/>
    <property type="match status" value="1"/>
</dbReference>
<dbReference type="InterPro" id="IPR002513">
    <property type="entry name" value="Tn3_Tnp_DDE_dom"/>
</dbReference>
<name>A0ABM8YC48_9BACI</name>
<accession>A0ABM8YC48</accession>
<evidence type="ECO:0000313" key="2">
    <source>
        <dbReference type="EMBL" id="CAG9613350.1"/>
    </source>
</evidence>
<dbReference type="EMBL" id="CAKJTI010000012">
    <property type="protein sequence ID" value="CAG9613350.1"/>
    <property type="molecule type" value="Genomic_DNA"/>
</dbReference>
<organism evidence="2 3">
    <name type="scientific">Bacillus rhizoplanae</name>
    <dbReference type="NCBI Taxonomy" id="2880966"/>
    <lineage>
        <taxon>Bacteria</taxon>
        <taxon>Bacillati</taxon>
        <taxon>Bacillota</taxon>
        <taxon>Bacilli</taxon>
        <taxon>Bacillales</taxon>
        <taxon>Bacillaceae</taxon>
        <taxon>Bacillus</taxon>
    </lineage>
</organism>
<proteinExistence type="predicted"/>
<keyword evidence="3" id="KW-1185">Reference proteome</keyword>
<protein>
    <recommendedName>
        <fullName evidence="1">Tn3 transposase DDE domain-containing protein</fullName>
    </recommendedName>
</protein>
<feature type="domain" description="Tn3 transposase DDE" evidence="1">
    <location>
        <begin position="3"/>
        <end position="67"/>
    </location>
</feature>
<reference evidence="2 3" key="1">
    <citation type="submission" date="2021-10" db="EMBL/GenBank/DDBJ databases">
        <authorList>
            <person name="Criscuolo A."/>
        </authorList>
    </citation>
    <scope>NUCLEOTIDE SEQUENCE [LARGE SCALE GENOMIC DNA]</scope>
    <source>
        <strain evidence="3">CIP 111899</strain>
    </source>
</reference>
<evidence type="ECO:0000313" key="3">
    <source>
        <dbReference type="Proteomes" id="UP000789423"/>
    </source>
</evidence>
<sequence length="136" mass="15981">MQLVLRKHINWDIIRQQYEQIIKFANALRLGTTSTKAILKRFTRDAKHPIYQALCELEKAIKTIFYVIIYTLRKSVERLMKDLTPLKIETLLTTTSFTERIVKFSRRSRSVWMVTPIATKFSSLHEYVNGSENSLS</sequence>
<evidence type="ECO:0000259" key="1">
    <source>
        <dbReference type="Pfam" id="PF01526"/>
    </source>
</evidence>
<dbReference type="Proteomes" id="UP000789423">
    <property type="component" value="Unassembled WGS sequence"/>
</dbReference>
<gene>
    <name evidence="2" type="ORF">BACCIP111899_02565</name>
</gene>